<dbReference type="RefSeq" id="WP_132282500.1">
    <property type="nucleotide sequence ID" value="NZ_SMGQ01000013.1"/>
</dbReference>
<evidence type="ECO:0000313" key="2">
    <source>
        <dbReference type="Proteomes" id="UP000294545"/>
    </source>
</evidence>
<sequence length="151" mass="16769">MKNKILRIVGIYSILFTICTSSFVVFASAIHYRNEGEKTAPTYPINANNETYGSLADAISEDTEPDLVLVQLADGTLGYVRNEDLTGEVPNNPEEAVAMQIEKENRIQRARGLKIGETINVYDVNGEIILGEFFIFDELPALINETPLESK</sequence>
<dbReference type="Proteomes" id="UP000294545">
    <property type="component" value="Unassembled WGS sequence"/>
</dbReference>
<protein>
    <submittedName>
        <fullName evidence="1">Uncharacterized protein</fullName>
    </submittedName>
</protein>
<organism evidence="1 2">
    <name type="scientific">Natranaerovirga hydrolytica</name>
    <dbReference type="NCBI Taxonomy" id="680378"/>
    <lineage>
        <taxon>Bacteria</taxon>
        <taxon>Bacillati</taxon>
        <taxon>Bacillota</taxon>
        <taxon>Clostridia</taxon>
        <taxon>Lachnospirales</taxon>
        <taxon>Natranaerovirgaceae</taxon>
        <taxon>Natranaerovirga</taxon>
    </lineage>
</organism>
<gene>
    <name evidence="1" type="ORF">EDC19_1783</name>
</gene>
<proteinExistence type="predicted"/>
<dbReference type="EMBL" id="SMGQ01000013">
    <property type="protein sequence ID" value="TCK92632.1"/>
    <property type="molecule type" value="Genomic_DNA"/>
</dbReference>
<keyword evidence="2" id="KW-1185">Reference proteome</keyword>
<dbReference type="OrthoDB" id="2656948at2"/>
<name>A0A4R1MLA9_9FIRM</name>
<comment type="caution">
    <text evidence="1">The sequence shown here is derived from an EMBL/GenBank/DDBJ whole genome shotgun (WGS) entry which is preliminary data.</text>
</comment>
<evidence type="ECO:0000313" key="1">
    <source>
        <dbReference type="EMBL" id="TCK92632.1"/>
    </source>
</evidence>
<reference evidence="1 2" key="1">
    <citation type="submission" date="2019-03" db="EMBL/GenBank/DDBJ databases">
        <title>Genomic Encyclopedia of Type Strains, Phase IV (KMG-IV): sequencing the most valuable type-strain genomes for metagenomic binning, comparative biology and taxonomic classification.</title>
        <authorList>
            <person name="Goeker M."/>
        </authorList>
    </citation>
    <scope>NUCLEOTIDE SEQUENCE [LARGE SCALE GENOMIC DNA]</scope>
    <source>
        <strain evidence="1 2">DSM 24176</strain>
    </source>
</reference>
<accession>A0A4R1MLA9</accession>
<dbReference type="AlphaFoldDB" id="A0A4R1MLA9"/>